<proteinExistence type="predicted"/>
<evidence type="ECO:0000313" key="2">
    <source>
        <dbReference type="Proteomes" id="UP001172386"/>
    </source>
</evidence>
<organism evidence="1 2">
    <name type="scientific">Neophaeococcomyces mojaviensis</name>
    <dbReference type="NCBI Taxonomy" id="3383035"/>
    <lineage>
        <taxon>Eukaryota</taxon>
        <taxon>Fungi</taxon>
        <taxon>Dikarya</taxon>
        <taxon>Ascomycota</taxon>
        <taxon>Pezizomycotina</taxon>
        <taxon>Eurotiomycetes</taxon>
        <taxon>Chaetothyriomycetidae</taxon>
        <taxon>Chaetothyriales</taxon>
        <taxon>Chaetothyriales incertae sedis</taxon>
        <taxon>Neophaeococcomyces</taxon>
    </lineage>
</organism>
<name>A0ACC2ZVU3_9EURO</name>
<gene>
    <name evidence="1" type="primary">RIB2</name>
    <name evidence="1" type="ORF">H2198_008937</name>
</gene>
<dbReference type="EMBL" id="JAPDRQ010000235">
    <property type="protein sequence ID" value="KAJ9651812.1"/>
    <property type="molecule type" value="Genomic_DNA"/>
</dbReference>
<keyword evidence="1" id="KW-0413">Isomerase</keyword>
<comment type="caution">
    <text evidence="1">The sequence shown here is derived from an EMBL/GenBank/DDBJ whole genome shotgun (WGS) entry which is preliminary data.</text>
</comment>
<accession>A0ACC2ZVU3</accession>
<protein>
    <submittedName>
        <fullName evidence="1">DRAP deaminase</fullName>
        <ecNumber evidence="1">5.4.99.28</ecNumber>
    </submittedName>
</protein>
<sequence>MALTTVDHTLDTTTIDRRPHLPPPPAVAITPCDPWPRPYYLESGLRRVAPYHYTYNTYCKARWRNRTILDIFSSEFRDRSLEYYREAIEDGRIVLNGKPCRDVQTLVKNGDVISHTLHRHEPPVSAQPIKVIHESDEMIVIDKPAGIPVHPAGRYKYNSIVEIMRAERHYAFNPLPCNRLDRLTSGVMFIGKTSKEAEKISEKLRGRTVRKEYIARVKGRFPDGDLKGEGGEGNGTRGGIVVCEEPILQISPILGLNRARASGKSAKTLFRRVAYYPAEPAEANTESENNGAQVEGDSTKLPVAAKPLPNAEDEGYSIVHCLPLTGRTHQIRVHLQFLGHPISNDPIYSNRRVFGPTLAKGDASDEHDAEIKDRLGKMGKSELAEAYSYSGANPPTTEKANSVNRTANSISIPIEELERLNIDQTHQTTPTQLELLRAQELHRKYGPTADYKPLHHGTLHAGSLNPAAPDPANPTQSKEEDQTYAAMVQIHDEMVQDYNLRKGEKLTGKICDICQTPLYSDPGPQELGIYLHALAYADLDGKWRHTSPMPEWTRAPGDASGELMEPPSWDFEALKKDGWMNMDVEAERAEEEKKNQKGLERNKELPVEGQGES</sequence>
<dbReference type="Proteomes" id="UP001172386">
    <property type="component" value="Unassembled WGS sequence"/>
</dbReference>
<reference evidence="1" key="1">
    <citation type="submission" date="2022-10" db="EMBL/GenBank/DDBJ databases">
        <title>Culturing micro-colonial fungi from biological soil crusts in the Mojave desert and describing Neophaeococcomyces mojavensis, and introducing the new genera and species Taxawa tesnikishii.</title>
        <authorList>
            <person name="Kurbessoian T."/>
            <person name="Stajich J.E."/>
        </authorList>
    </citation>
    <scope>NUCLEOTIDE SEQUENCE</scope>
    <source>
        <strain evidence="1">JES_112</strain>
    </source>
</reference>
<dbReference type="EC" id="5.4.99.28" evidence="1"/>
<evidence type="ECO:0000313" key="1">
    <source>
        <dbReference type="EMBL" id="KAJ9651812.1"/>
    </source>
</evidence>
<keyword evidence="2" id="KW-1185">Reference proteome</keyword>